<evidence type="ECO:0000256" key="2">
    <source>
        <dbReference type="ARBA" id="ARBA00004123"/>
    </source>
</evidence>
<feature type="compositionally biased region" description="Basic and acidic residues" evidence="21">
    <location>
        <begin position="576"/>
        <end position="585"/>
    </location>
</feature>
<keyword evidence="17 20" id="KW-0539">Nucleus</keyword>
<dbReference type="SUPFAM" id="SSF56672">
    <property type="entry name" value="DNA/RNA polymerases"/>
    <property type="match status" value="1"/>
</dbReference>
<comment type="cofactor">
    <cofactor evidence="1 20">
        <name>[4Fe-4S] cluster</name>
        <dbReference type="ChEBI" id="CHEBI:49883"/>
    </cofactor>
</comment>
<dbReference type="GO" id="GO:0005634">
    <property type="term" value="C:nucleus"/>
    <property type="evidence" value="ECO:0007669"/>
    <property type="project" value="UniProtKB-SubCell"/>
</dbReference>
<comment type="subunit">
    <text evidence="19">Forms DNA polymerase zeta with REV7.</text>
</comment>
<accession>A0A1E4U2C8</accession>
<feature type="domain" description="DNA-directed DNA polymerase family B exonuclease" evidence="23">
    <location>
        <begin position="846"/>
        <end position="1049"/>
    </location>
</feature>
<dbReference type="GO" id="GO:0003887">
    <property type="term" value="F:DNA-directed DNA polymerase activity"/>
    <property type="evidence" value="ECO:0007669"/>
    <property type="project" value="UniProtKB-KW"/>
</dbReference>
<dbReference type="OrthoDB" id="2414538at2759"/>
<dbReference type="Gene3D" id="3.30.420.10">
    <property type="entry name" value="Ribonuclease H-like superfamily/Ribonuclease H"/>
    <property type="match status" value="1"/>
</dbReference>
<keyword evidence="12 20" id="KW-0239">DNA-directed DNA polymerase</keyword>
<dbReference type="Gene3D" id="3.90.1600.10">
    <property type="entry name" value="Palm domain of DNA polymerase"/>
    <property type="match status" value="1"/>
</dbReference>
<dbReference type="PANTHER" id="PTHR45812">
    <property type="entry name" value="DNA POLYMERASE ZETA CATALYTIC SUBUNIT"/>
    <property type="match status" value="1"/>
</dbReference>
<dbReference type="Pfam" id="PF24055">
    <property type="entry name" value="POL3_N"/>
    <property type="match status" value="1"/>
</dbReference>
<dbReference type="EMBL" id="KV454011">
    <property type="protein sequence ID" value="ODV98163.1"/>
    <property type="molecule type" value="Genomic_DNA"/>
</dbReference>
<keyword evidence="11 20" id="KW-0862">Zinc</keyword>
<comment type="catalytic activity">
    <reaction evidence="18 20">
        <text>DNA(n) + a 2'-deoxyribonucleoside 5'-triphosphate = DNA(n+1) + diphosphate</text>
        <dbReference type="Rhea" id="RHEA:22508"/>
        <dbReference type="Rhea" id="RHEA-COMP:17339"/>
        <dbReference type="Rhea" id="RHEA-COMP:17340"/>
        <dbReference type="ChEBI" id="CHEBI:33019"/>
        <dbReference type="ChEBI" id="CHEBI:61560"/>
        <dbReference type="ChEBI" id="CHEBI:173112"/>
        <dbReference type="EC" id="2.7.7.7"/>
    </reaction>
</comment>
<dbReference type="Gene3D" id="3.30.342.10">
    <property type="entry name" value="DNA Polymerase, chain B, domain 1"/>
    <property type="match status" value="1"/>
</dbReference>
<feature type="region of interest" description="Disordered" evidence="21">
    <location>
        <begin position="493"/>
        <end position="597"/>
    </location>
</feature>
<dbReference type="GO" id="GO:0003677">
    <property type="term" value="F:DNA binding"/>
    <property type="evidence" value="ECO:0007669"/>
    <property type="project" value="UniProtKB-KW"/>
</dbReference>
<keyword evidence="16" id="KW-0234">DNA repair</keyword>
<keyword evidence="10 20" id="KW-0863">Zinc-finger</keyword>
<dbReference type="GO" id="GO:0051539">
    <property type="term" value="F:4 iron, 4 sulfur cluster binding"/>
    <property type="evidence" value="ECO:0007669"/>
    <property type="project" value="UniProtKB-KW"/>
</dbReference>
<evidence type="ECO:0000256" key="10">
    <source>
        <dbReference type="ARBA" id="ARBA00022771"/>
    </source>
</evidence>
<keyword evidence="14 20" id="KW-0411">Iron-sulfur</keyword>
<dbReference type="GO" id="GO:0016035">
    <property type="term" value="C:zeta DNA polymerase complex"/>
    <property type="evidence" value="ECO:0007669"/>
    <property type="project" value="EnsemblFungi"/>
</dbReference>
<keyword evidence="15 20" id="KW-0238">DNA-binding</keyword>
<dbReference type="FunFam" id="1.10.287.690:FF:000002">
    <property type="entry name" value="DNA polymerase zeta"/>
    <property type="match status" value="1"/>
</dbReference>
<evidence type="ECO:0000259" key="23">
    <source>
        <dbReference type="Pfam" id="PF03104"/>
    </source>
</evidence>
<comment type="similarity">
    <text evidence="3 20">Belongs to the DNA polymerase type-B family.</text>
</comment>
<dbReference type="FunFam" id="3.30.420.10:FF:000024">
    <property type="entry name" value="DNA polymerase zeta catalytic subunit"/>
    <property type="match status" value="1"/>
</dbReference>
<keyword evidence="4 20" id="KW-0004">4Fe-4S</keyword>
<dbReference type="PANTHER" id="PTHR45812:SF1">
    <property type="entry name" value="DNA POLYMERASE ZETA CATALYTIC SUBUNIT"/>
    <property type="match status" value="1"/>
</dbReference>
<keyword evidence="13 20" id="KW-0408">Iron</keyword>
<evidence type="ECO:0000259" key="24">
    <source>
        <dbReference type="Pfam" id="PF14260"/>
    </source>
</evidence>
<evidence type="ECO:0000256" key="3">
    <source>
        <dbReference type="ARBA" id="ARBA00005755"/>
    </source>
</evidence>
<dbReference type="GO" id="GO:0042276">
    <property type="term" value="P:error-prone translesion synthesis"/>
    <property type="evidence" value="ECO:0007669"/>
    <property type="project" value="EnsemblFungi"/>
</dbReference>
<dbReference type="InterPro" id="IPR012337">
    <property type="entry name" value="RNaseH-like_sf"/>
</dbReference>
<comment type="subcellular location">
    <subcellularLocation>
        <location evidence="2 20">Nucleus</location>
    </subcellularLocation>
</comment>
<evidence type="ECO:0000256" key="15">
    <source>
        <dbReference type="ARBA" id="ARBA00023125"/>
    </source>
</evidence>
<evidence type="ECO:0000313" key="26">
    <source>
        <dbReference type="EMBL" id="ODV98163.1"/>
    </source>
</evidence>
<evidence type="ECO:0000256" key="5">
    <source>
        <dbReference type="ARBA" id="ARBA00022679"/>
    </source>
</evidence>
<evidence type="ECO:0000256" key="19">
    <source>
        <dbReference type="ARBA" id="ARBA00066055"/>
    </source>
</evidence>
<dbReference type="GO" id="GO:0006260">
    <property type="term" value="P:DNA replication"/>
    <property type="evidence" value="ECO:0007669"/>
    <property type="project" value="UniProtKB-KW"/>
</dbReference>
<keyword evidence="9" id="KW-0227">DNA damage</keyword>
<evidence type="ECO:0000256" key="12">
    <source>
        <dbReference type="ARBA" id="ARBA00022932"/>
    </source>
</evidence>
<feature type="compositionally biased region" description="Acidic residues" evidence="21">
    <location>
        <begin position="531"/>
        <end position="548"/>
    </location>
</feature>
<dbReference type="InterPro" id="IPR017964">
    <property type="entry name" value="DNA-dir_DNA_pol_B_CS"/>
</dbReference>
<dbReference type="CDD" id="cd05778">
    <property type="entry name" value="DNA_polB_zeta_exo"/>
    <property type="match status" value="1"/>
</dbReference>
<evidence type="ECO:0000256" key="1">
    <source>
        <dbReference type="ARBA" id="ARBA00001966"/>
    </source>
</evidence>
<evidence type="ECO:0000256" key="13">
    <source>
        <dbReference type="ARBA" id="ARBA00023004"/>
    </source>
</evidence>
<dbReference type="InterPro" id="IPR023211">
    <property type="entry name" value="DNA_pol_palm_dom_sf"/>
</dbReference>
<dbReference type="InterPro" id="IPR025687">
    <property type="entry name" value="Znf-C4pol"/>
</dbReference>
<dbReference type="Pfam" id="PF14260">
    <property type="entry name" value="zf-C4pol"/>
    <property type="match status" value="1"/>
</dbReference>
<evidence type="ECO:0000256" key="8">
    <source>
        <dbReference type="ARBA" id="ARBA00022723"/>
    </source>
</evidence>
<evidence type="ECO:0000256" key="18">
    <source>
        <dbReference type="ARBA" id="ARBA00049244"/>
    </source>
</evidence>
<keyword evidence="7 20" id="KW-0235">DNA replication</keyword>
<dbReference type="Gene3D" id="1.10.287.690">
    <property type="entry name" value="Helix hairpin bin"/>
    <property type="match status" value="1"/>
</dbReference>
<feature type="domain" description="DNA-directed DNA polymerase family B multifunctional" evidence="22">
    <location>
        <begin position="1116"/>
        <end position="1569"/>
    </location>
</feature>
<evidence type="ECO:0000256" key="14">
    <source>
        <dbReference type="ARBA" id="ARBA00023014"/>
    </source>
</evidence>
<dbReference type="Pfam" id="PF00136">
    <property type="entry name" value="DNA_pol_B"/>
    <property type="match status" value="1"/>
</dbReference>
<gene>
    <name evidence="26" type="ORF">PACTADRAFT_47966</name>
</gene>
<dbReference type="InterPro" id="IPR006133">
    <property type="entry name" value="DNA-dir_DNA_pol_B_exonuc"/>
</dbReference>
<dbReference type="InterPro" id="IPR030559">
    <property type="entry name" value="PolZ_Rev3"/>
</dbReference>
<keyword evidence="27" id="KW-1185">Reference proteome</keyword>
<dbReference type="InterPro" id="IPR006134">
    <property type="entry name" value="DNA-dir_DNA_pol_B_multi_dom"/>
</dbReference>
<keyword evidence="6 20" id="KW-0548">Nucleotidyltransferase</keyword>
<evidence type="ECO:0000256" key="9">
    <source>
        <dbReference type="ARBA" id="ARBA00022763"/>
    </source>
</evidence>
<dbReference type="SUPFAM" id="SSF53098">
    <property type="entry name" value="Ribonuclease H-like"/>
    <property type="match status" value="1"/>
</dbReference>
<dbReference type="InterPro" id="IPR056435">
    <property type="entry name" value="DPOD/Z_N"/>
</dbReference>
<dbReference type="Gene3D" id="1.10.132.60">
    <property type="entry name" value="DNA polymerase family B, C-terminal domain"/>
    <property type="match status" value="1"/>
</dbReference>
<evidence type="ECO:0000313" key="27">
    <source>
        <dbReference type="Proteomes" id="UP000094236"/>
    </source>
</evidence>
<evidence type="ECO:0000256" key="7">
    <source>
        <dbReference type="ARBA" id="ARBA00022705"/>
    </source>
</evidence>
<sequence>MDASTLSGNNDSFKLQILGYDSYQFYPSLLDRTSSSISTLKKHHYQTKSSFNQVPVIRVFGKLTTGHSILLNVHNVLPYFFIEYKGELSESCIKQTLTDLKLQLEKALYFSFKKGRKKPGKNNRPIDDDHGDIEEFDDQIFNDYTNEEGDDVSSYRDRYIASLQLIKSIPFYGYHIGYRPFIKINLLNPLYLRRLSNLLSEGKVNDKVIQPYESHVPYLLQFLTDYNLFGCDWLYLDEWLWRSPIINNNSNNLDIDDDRLIIDQEETELFNKLKLTDDLKAFLKNNIKKNKFDDNLNILSEDQFSRIGNTFLEIDCLPQWISNRKKITTRDLHQDFIELFNNLNNSNSKFRIDKTKYLNSTKDILKDILHQRKLKNLDDSQVYLNKFSLTQDSEERIYDGHTNWIEQDELEDLLKHCIDLSKEEWERLNAAKNVQNDVKLEGFHRNPKIFDNIPTAFQCIENELYDNIIWDDFKFINQVNSNDDDILHINSSVISDNHTNGDSDKSNSDSSAKSAMKVSILDNNNDFISSGEEEEETDENLDYGDDDNWMGTVPPHKSQIFLDDEEVDEYDDDKDDKDNKVDKDGNGNNTSTRLGDSTFEEIEKNFFGQNEKSTKMASNILKSSSRISLSSDPLDQSIHNDSEIALPENNIFKNFSLQESDITGNSDRFTDKADETSILVESGLKLPKNSESAKWFEFQTGYELPSLTCANISMEENFLNSLEKDFKIPKIEYDDPFYSDRGDLPPKPFIFAGKKFVLQAKHVDYLPKVEDGGIPISYLIKEFMINKTNRKATKVKAAKTATFCYLPEMPSIEEVSKWSKVNSIENDTKQRKSVLYKSQVEQRTQSLEYGFKYPSIKLKYQRKPNNLGKLICFAVELHINTRDDLKPDPSKDEITAIFWKFDKIHFPYDLDIAENGILILNTDLRNEEQELSFSKKLNNTSNTPIAIFNDEVSMVKELISLVKLIDPDILAGFEIHSLSWGYIIERFRKIYLVDICAMLSRVNYKYNNKVNDRWGYNHASGIKISGRHMLNIWRGLRHEINLLKYSIENICYHTLHRRIPHYPEKQLTEWFRSGIPNQISIVLNYYTQRLSLDLEIIENQEMITKTVEQSRLIGIDFYSILSRGSQFKVESFLIRLTKSENFILISPSKKQVFKSDALQCIPLIMEPESAYYKSPLVVLDFQSLYPSIIIAYNYCYSTVLGRLRGFDARKPQTIGVTKNKLPAGLLELLKDYITISPNGLIYVNETVRKSSLAKMLTEILETRILVKDTMKIADDDYELKKLYNSRQLALKLIANVTYGYTSATFSGRMPCADIADSIVSTARETLNNSIKEIAGNKDWGAQVVYGDTDSLFIYLPGKTRQDAFRIGNEMADFITSKNPKPIKLKFEKVYHPCLLVSKKRYVGYSYENENQLVPKFDAKGIETVRRDGIPAQQKMVEKSLRLLFETNDLSLVKKYVQDQFVKIMNNKISIQDLCFAKEIKVGTYKDERYIPAGANLYQKLMEVDSRAEPQYAERLPYVVLKSYKGKNLRDRCVTPLYFIENEIKENLQLDHEYYITKTLIPPLERIFNLIGADVKQWYRELPKIIRFDFNNNILNGNKRRRASQMNNNNGIHYFIKSMNCLSCFKNISNNKMLCEECIKDELSTILKLNKEVSNTERTFANILMICRSCSSSFGADGDTSNIYTNGNRKKRLISDDLESGCKCNSDDCQLYYSRIKLEKRLNKVYGIKDVIMDELDW</sequence>
<evidence type="ECO:0000256" key="17">
    <source>
        <dbReference type="ARBA" id="ARBA00023242"/>
    </source>
</evidence>
<evidence type="ECO:0000256" key="4">
    <source>
        <dbReference type="ARBA" id="ARBA00022485"/>
    </source>
</evidence>
<dbReference type="CDD" id="cd05534">
    <property type="entry name" value="POLBc_zeta"/>
    <property type="match status" value="1"/>
</dbReference>
<evidence type="ECO:0000259" key="25">
    <source>
        <dbReference type="Pfam" id="PF24055"/>
    </source>
</evidence>
<keyword evidence="8 20" id="KW-0479">Metal-binding</keyword>
<dbReference type="InterPro" id="IPR036397">
    <property type="entry name" value="RNaseH_sf"/>
</dbReference>
<keyword evidence="5 20" id="KW-0808">Transferase</keyword>
<evidence type="ECO:0000259" key="22">
    <source>
        <dbReference type="Pfam" id="PF00136"/>
    </source>
</evidence>
<dbReference type="STRING" id="669874.A0A1E4U2C8"/>
<dbReference type="GO" id="GO:0008270">
    <property type="term" value="F:zinc ion binding"/>
    <property type="evidence" value="ECO:0007669"/>
    <property type="project" value="UniProtKB-KW"/>
</dbReference>
<dbReference type="GO" id="GO:0070987">
    <property type="term" value="P:error-free translesion synthesis"/>
    <property type="evidence" value="ECO:0007669"/>
    <property type="project" value="EnsemblFungi"/>
</dbReference>
<feature type="compositionally biased region" description="Acidic residues" evidence="21">
    <location>
        <begin position="562"/>
        <end position="575"/>
    </location>
</feature>
<dbReference type="Pfam" id="PF03104">
    <property type="entry name" value="DNA_pol_B_exo1"/>
    <property type="match status" value="1"/>
</dbReference>
<evidence type="ECO:0000256" key="21">
    <source>
        <dbReference type="SAM" id="MobiDB-lite"/>
    </source>
</evidence>
<proteinExistence type="inferred from homology"/>
<dbReference type="InterPro" id="IPR006172">
    <property type="entry name" value="DNA-dir_DNA_pol_B"/>
</dbReference>
<dbReference type="PRINTS" id="PR00106">
    <property type="entry name" value="DNAPOLB"/>
</dbReference>
<dbReference type="Proteomes" id="UP000094236">
    <property type="component" value="Unassembled WGS sequence"/>
</dbReference>
<dbReference type="SMART" id="SM00486">
    <property type="entry name" value="POLBc"/>
    <property type="match status" value="1"/>
</dbReference>
<dbReference type="GO" id="GO:0000724">
    <property type="term" value="P:double-strand break repair via homologous recombination"/>
    <property type="evidence" value="ECO:0007669"/>
    <property type="project" value="TreeGrafter"/>
</dbReference>
<reference evidence="27" key="1">
    <citation type="submission" date="2016-05" db="EMBL/GenBank/DDBJ databases">
        <title>Comparative genomics of biotechnologically important yeasts.</title>
        <authorList>
            <consortium name="DOE Joint Genome Institute"/>
            <person name="Riley R."/>
            <person name="Haridas S."/>
            <person name="Wolfe K.H."/>
            <person name="Lopes M.R."/>
            <person name="Hittinger C.T."/>
            <person name="Goker M."/>
            <person name="Salamov A."/>
            <person name="Wisecaver J."/>
            <person name="Long T.M."/>
            <person name="Aerts A.L."/>
            <person name="Barry K."/>
            <person name="Choi C."/>
            <person name="Clum A."/>
            <person name="Coughlan A.Y."/>
            <person name="Deshpande S."/>
            <person name="Douglass A.P."/>
            <person name="Hanson S.J."/>
            <person name="Klenk H.-P."/>
            <person name="Labutti K."/>
            <person name="Lapidus A."/>
            <person name="Lindquist E."/>
            <person name="Lipzen A."/>
            <person name="Meier-Kolthoff J.P."/>
            <person name="Ohm R.A."/>
            <person name="Otillar R.P."/>
            <person name="Pangilinan J."/>
            <person name="Peng Y."/>
            <person name="Rokas A."/>
            <person name="Rosa C.A."/>
            <person name="Scheuner C."/>
            <person name="Sibirny A.A."/>
            <person name="Slot J.C."/>
            <person name="Stielow J.B."/>
            <person name="Sun H."/>
            <person name="Kurtzman C.P."/>
            <person name="Blackwell M."/>
            <person name="Grigoriev I.V."/>
            <person name="Jeffries T.W."/>
        </authorList>
    </citation>
    <scope>NUCLEOTIDE SEQUENCE [LARGE SCALE GENOMIC DNA]</scope>
    <source>
        <strain evidence="27">NRRL Y-2460</strain>
    </source>
</reference>
<evidence type="ECO:0000256" key="20">
    <source>
        <dbReference type="RuleBase" id="RU000442"/>
    </source>
</evidence>
<evidence type="ECO:0000256" key="11">
    <source>
        <dbReference type="ARBA" id="ARBA00022833"/>
    </source>
</evidence>
<name>A0A1E4U2C8_PACTA</name>
<dbReference type="InterPro" id="IPR043502">
    <property type="entry name" value="DNA/RNA_pol_sf"/>
</dbReference>
<feature type="domain" description="C4-type zinc-finger of DNA polymerase delta" evidence="24">
    <location>
        <begin position="1620"/>
        <end position="1714"/>
    </location>
</feature>
<dbReference type="InterPro" id="IPR042087">
    <property type="entry name" value="DNA_pol_B_thumb"/>
</dbReference>
<dbReference type="GO" id="GO:0005739">
    <property type="term" value="C:mitochondrion"/>
    <property type="evidence" value="ECO:0007669"/>
    <property type="project" value="EnsemblFungi"/>
</dbReference>
<evidence type="ECO:0000256" key="16">
    <source>
        <dbReference type="ARBA" id="ARBA00023204"/>
    </source>
</evidence>
<dbReference type="PROSITE" id="PS00116">
    <property type="entry name" value="DNA_POLYMERASE_B"/>
    <property type="match status" value="1"/>
</dbReference>
<dbReference type="FunFam" id="1.10.132.60:FF:000007">
    <property type="entry name" value="DNA polymerase"/>
    <property type="match status" value="1"/>
</dbReference>
<organism evidence="26 27">
    <name type="scientific">Pachysolen tannophilus NRRL Y-2460</name>
    <dbReference type="NCBI Taxonomy" id="669874"/>
    <lineage>
        <taxon>Eukaryota</taxon>
        <taxon>Fungi</taxon>
        <taxon>Dikarya</taxon>
        <taxon>Ascomycota</taxon>
        <taxon>Saccharomycotina</taxon>
        <taxon>Pichiomycetes</taxon>
        <taxon>Pachysolenaceae</taxon>
        <taxon>Pachysolen</taxon>
    </lineage>
</organism>
<feature type="domain" description="DNA polymerase delta/zeta catalytic subunit N-terminal" evidence="25">
    <location>
        <begin position="151"/>
        <end position="192"/>
    </location>
</feature>
<protein>
    <recommendedName>
        <fullName evidence="20">DNA polymerase</fullName>
        <ecNumber evidence="20">2.7.7.7</ecNumber>
    </recommendedName>
</protein>
<dbReference type="GO" id="GO:0000166">
    <property type="term" value="F:nucleotide binding"/>
    <property type="evidence" value="ECO:0007669"/>
    <property type="project" value="InterPro"/>
</dbReference>
<dbReference type="EC" id="2.7.7.7" evidence="20"/>
<evidence type="ECO:0000256" key="6">
    <source>
        <dbReference type="ARBA" id="ARBA00022695"/>
    </source>
</evidence>